<dbReference type="Proteomes" id="UP000676079">
    <property type="component" value="Chromosome"/>
</dbReference>
<comment type="subcellular location">
    <subcellularLocation>
        <location evidence="1">Cell outer membrane</location>
    </subcellularLocation>
</comment>
<feature type="region of interest" description="Disordered" evidence="5">
    <location>
        <begin position="336"/>
        <end position="358"/>
    </location>
</feature>
<protein>
    <submittedName>
        <fullName evidence="8">OmpA family protein</fullName>
    </submittedName>
</protein>
<evidence type="ECO:0000259" key="7">
    <source>
        <dbReference type="PROSITE" id="PS51123"/>
    </source>
</evidence>
<feature type="chain" id="PRO_5045304944" evidence="6">
    <location>
        <begin position="31"/>
        <end position="532"/>
    </location>
</feature>
<dbReference type="RefSeq" id="WP_220561236.1">
    <property type="nucleotide sequence ID" value="NZ_CP074133.1"/>
</dbReference>
<dbReference type="Gene3D" id="3.30.1330.60">
    <property type="entry name" value="OmpA-like domain"/>
    <property type="match status" value="1"/>
</dbReference>
<name>A0ABX8BU09_9ACTN</name>
<evidence type="ECO:0000256" key="1">
    <source>
        <dbReference type="ARBA" id="ARBA00004442"/>
    </source>
</evidence>
<sequence length="532" mass="56669">MTARVPATTCAALALSLLLTSCGIVPGLGAGDGDAGDPAPSASPEAAPAHRDLPLTRQGRMFLEGGSDVMLEVTFRRLQHNGEYLMLEVDHDFLEPLRTGGTATDRTAPLRLLDPVTGEVLSAIKDPGTDLSLGTYFNEGSDITPVHEGVPTTFRRYFPAPSRDAEHLTFTGSGLGHVPGLPVEYVDEFTPSPEPDIHDYFNEYAERTAEELPEELHYPEKVPEPGMDVSRFRQGIESFVDTPESSTTRSGDTETISLHADRMFDVDAAEPTAEAAETIRRTALTLRENPGSGEVTVVGHTDGSGSQAHNDELSLRRAEAVRDLLAEELGEGFTLTARGRGSRDPVAEEGGADDEQARARNRRVEFVFTVPDAAAAGGDGGLESAARHVAGPAVFFEDLEPVAAAEHGDVELNVYPLVRDGAYLFQMVGLGNSTLADLEADLGAAGEEAGGPDRVTEGTLGGFRLLEPGGTTRYVVRLVTEDGYEDFADEVLTLSPGDEYLALAVFPAPGPEVESMTLHAGAFGEFPDVPIR</sequence>
<evidence type="ECO:0000256" key="4">
    <source>
        <dbReference type="PROSITE-ProRule" id="PRU00473"/>
    </source>
</evidence>
<evidence type="ECO:0000256" key="2">
    <source>
        <dbReference type="ARBA" id="ARBA00023136"/>
    </source>
</evidence>
<dbReference type="Pfam" id="PF00691">
    <property type="entry name" value="OmpA"/>
    <property type="match status" value="1"/>
</dbReference>
<evidence type="ECO:0000313" key="9">
    <source>
        <dbReference type="Proteomes" id="UP000676079"/>
    </source>
</evidence>
<dbReference type="SUPFAM" id="SSF103088">
    <property type="entry name" value="OmpA-like"/>
    <property type="match status" value="1"/>
</dbReference>
<dbReference type="InterPro" id="IPR036737">
    <property type="entry name" value="OmpA-like_sf"/>
</dbReference>
<evidence type="ECO:0000256" key="3">
    <source>
        <dbReference type="ARBA" id="ARBA00023237"/>
    </source>
</evidence>
<keyword evidence="9" id="KW-1185">Reference proteome</keyword>
<dbReference type="PROSITE" id="PS51257">
    <property type="entry name" value="PROKAR_LIPOPROTEIN"/>
    <property type="match status" value="1"/>
</dbReference>
<feature type="compositionally biased region" description="Low complexity" evidence="5">
    <location>
        <begin position="36"/>
        <end position="47"/>
    </location>
</feature>
<evidence type="ECO:0000256" key="5">
    <source>
        <dbReference type="SAM" id="MobiDB-lite"/>
    </source>
</evidence>
<gene>
    <name evidence="8" type="ORF">KGD84_15915</name>
</gene>
<dbReference type="EMBL" id="CP074133">
    <property type="protein sequence ID" value="QUX25591.1"/>
    <property type="molecule type" value="Genomic_DNA"/>
</dbReference>
<feature type="region of interest" description="Disordered" evidence="5">
    <location>
        <begin position="33"/>
        <end position="53"/>
    </location>
</feature>
<evidence type="ECO:0000256" key="6">
    <source>
        <dbReference type="SAM" id="SignalP"/>
    </source>
</evidence>
<keyword evidence="6" id="KW-0732">Signal</keyword>
<dbReference type="PROSITE" id="PS51123">
    <property type="entry name" value="OMPA_2"/>
    <property type="match status" value="1"/>
</dbReference>
<evidence type="ECO:0000313" key="8">
    <source>
        <dbReference type="EMBL" id="QUX25591.1"/>
    </source>
</evidence>
<accession>A0ABX8BU09</accession>
<dbReference type="InterPro" id="IPR050330">
    <property type="entry name" value="Bact_OuterMem_StrucFunc"/>
</dbReference>
<dbReference type="PANTHER" id="PTHR30329:SF21">
    <property type="entry name" value="LIPOPROTEIN YIAD-RELATED"/>
    <property type="match status" value="1"/>
</dbReference>
<dbReference type="CDD" id="cd07185">
    <property type="entry name" value="OmpA_C-like"/>
    <property type="match status" value="1"/>
</dbReference>
<keyword evidence="3" id="KW-0998">Cell outer membrane</keyword>
<dbReference type="PANTHER" id="PTHR30329">
    <property type="entry name" value="STATOR ELEMENT OF FLAGELLAR MOTOR COMPLEX"/>
    <property type="match status" value="1"/>
</dbReference>
<feature type="domain" description="OmpA-like" evidence="7">
    <location>
        <begin position="251"/>
        <end position="372"/>
    </location>
</feature>
<dbReference type="InterPro" id="IPR006664">
    <property type="entry name" value="OMP_bac"/>
</dbReference>
<dbReference type="InterPro" id="IPR006665">
    <property type="entry name" value="OmpA-like"/>
</dbReference>
<feature type="signal peptide" evidence="6">
    <location>
        <begin position="1"/>
        <end position="30"/>
    </location>
</feature>
<proteinExistence type="predicted"/>
<reference evidence="8 9" key="1">
    <citation type="submission" date="2021-05" db="EMBL/GenBank/DDBJ databases">
        <title>Direct Submission.</title>
        <authorList>
            <person name="Li K."/>
            <person name="Gao J."/>
        </authorList>
    </citation>
    <scope>NUCLEOTIDE SEQUENCE [LARGE SCALE GENOMIC DNA]</scope>
    <source>
        <strain evidence="8 9">Mg02</strain>
    </source>
</reference>
<organism evidence="8 9">
    <name type="scientific">Nocardiopsis changdeensis</name>
    <dbReference type="NCBI Taxonomy" id="2831969"/>
    <lineage>
        <taxon>Bacteria</taxon>
        <taxon>Bacillati</taxon>
        <taxon>Actinomycetota</taxon>
        <taxon>Actinomycetes</taxon>
        <taxon>Streptosporangiales</taxon>
        <taxon>Nocardiopsidaceae</taxon>
        <taxon>Nocardiopsis</taxon>
    </lineage>
</organism>
<keyword evidence="2 4" id="KW-0472">Membrane</keyword>
<dbReference type="PRINTS" id="PR01021">
    <property type="entry name" value="OMPADOMAIN"/>
</dbReference>